<reference evidence="5" key="1">
    <citation type="submission" date="2019-08" db="EMBL/GenBank/DDBJ databases">
        <authorList>
            <person name="Kucharzyk K."/>
            <person name="Murdoch R.W."/>
            <person name="Higgins S."/>
            <person name="Loffler F."/>
        </authorList>
    </citation>
    <scope>NUCLEOTIDE SEQUENCE</scope>
</reference>
<evidence type="ECO:0000313" key="5">
    <source>
        <dbReference type="EMBL" id="MPN45848.1"/>
    </source>
</evidence>
<accession>A0A645I3L9</accession>
<keyword evidence="1" id="KW-0678">Repressor</keyword>
<evidence type="ECO:0000256" key="1">
    <source>
        <dbReference type="ARBA" id="ARBA00022491"/>
    </source>
</evidence>
<name>A0A645I3L9_9ZZZZ</name>
<keyword evidence="4" id="KW-0804">Transcription</keyword>
<evidence type="ECO:0000256" key="4">
    <source>
        <dbReference type="ARBA" id="ARBA00023163"/>
    </source>
</evidence>
<dbReference type="InterPro" id="IPR043135">
    <property type="entry name" value="Fur_C"/>
</dbReference>
<dbReference type="SUPFAM" id="SSF46785">
    <property type="entry name" value="Winged helix' DNA-binding domain"/>
    <property type="match status" value="1"/>
</dbReference>
<dbReference type="InterPro" id="IPR002481">
    <property type="entry name" value="FUR"/>
</dbReference>
<evidence type="ECO:0000256" key="2">
    <source>
        <dbReference type="ARBA" id="ARBA00023015"/>
    </source>
</evidence>
<dbReference type="GO" id="GO:0003677">
    <property type="term" value="F:DNA binding"/>
    <property type="evidence" value="ECO:0007669"/>
    <property type="project" value="UniProtKB-KW"/>
</dbReference>
<evidence type="ECO:0000256" key="3">
    <source>
        <dbReference type="ARBA" id="ARBA00023125"/>
    </source>
</evidence>
<organism evidence="5">
    <name type="scientific">bioreactor metagenome</name>
    <dbReference type="NCBI Taxonomy" id="1076179"/>
    <lineage>
        <taxon>unclassified sequences</taxon>
        <taxon>metagenomes</taxon>
        <taxon>ecological metagenomes</taxon>
    </lineage>
</organism>
<sequence>MNQEMAVYEINHPKHKHYAVCINCHKIIKMDNCPMENFTPELEENGFRVVGHNLEIYGYCKDCDHLEK</sequence>
<keyword evidence="2" id="KW-0805">Transcription regulation</keyword>
<proteinExistence type="predicted"/>
<keyword evidence="3" id="KW-0238">DNA-binding</keyword>
<gene>
    <name evidence="5" type="ORF">SDC9_193423</name>
</gene>
<evidence type="ECO:0008006" key="6">
    <source>
        <dbReference type="Google" id="ProtNLM"/>
    </source>
</evidence>
<dbReference type="EMBL" id="VSSQ01106041">
    <property type="protein sequence ID" value="MPN45848.1"/>
    <property type="molecule type" value="Genomic_DNA"/>
</dbReference>
<protein>
    <recommendedName>
        <fullName evidence="6">Zinc-specific metallo-regulatory protein</fullName>
    </recommendedName>
</protein>
<dbReference type="Pfam" id="PF01475">
    <property type="entry name" value="FUR"/>
    <property type="match status" value="1"/>
</dbReference>
<dbReference type="AlphaFoldDB" id="A0A645I3L9"/>
<dbReference type="InterPro" id="IPR036390">
    <property type="entry name" value="WH_DNA-bd_sf"/>
</dbReference>
<dbReference type="GO" id="GO:0003700">
    <property type="term" value="F:DNA-binding transcription factor activity"/>
    <property type="evidence" value="ECO:0007669"/>
    <property type="project" value="InterPro"/>
</dbReference>
<comment type="caution">
    <text evidence="5">The sequence shown here is derived from an EMBL/GenBank/DDBJ whole genome shotgun (WGS) entry which is preliminary data.</text>
</comment>
<dbReference type="Gene3D" id="3.30.1490.190">
    <property type="match status" value="1"/>
</dbReference>